<dbReference type="EMBL" id="LVWG01000034">
    <property type="protein sequence ID" value="KZK73730.1"/>
    <property type="molecule type" value="Genomic_DNA"/>
</dbReference>
<keyword evidence="1" id="KW-1133">Transmembrane helix</keyword>
<evidence type="ECO:0000313" key="3">
    <source>
        <dbReference type="Proteomes" id="UP000076481"/>
    </source>
</evidence>
<gene>
    <name evidence="2" type="ORF">A3K90_00985</name>
</gene>
<comment type="caution">
    <text evidence="2">The sequence shown here is derived from an EMBL/GenBank/DDBJ whole genome shotgun (WGS) entry which is preliminary data.</text>
</comment>
<organism evidence="2 3">
    <name type="scientific">Pelodictyon luteolum</name>
    <dbReference type="NCBI Taxonomy" id="1100"/>
    <lineage>
        <taxon>Bacteria</taxon>
        <taxon>Pseudomonadati</taxon>
        <taxon>Chlorobiota</taxon>
        <taxon>Chlorobiia</taxon>
        <taxon>Chlorobiales</taxon>
        <taxon>Chlorobiaceae</taxon>
        <taxon>Chlorobium/Pelodictyon group</taxon>
        <taxon>Pelodictyon</taxon>
    </lineage>
</organism>
<reference evidence="2 3" key="1">
    <citation type="submission" date="2016-03" db="EMBL/GenBank/DDBJ databases">
        <title>Speciation and ecological success in dimly lit waters: horizontal gene transfer in a green sulfur bacteria bloom unveiled by metagenomic assembly.</title>
        <authorList>
            <person name="Llorens-Mares T."/>
            <person name="Liu Z."/>
            <person name="Allen L.Z."/>
            <person name="Rusch D.B."/>
            <person name="Craig M.T."/>
            <person name="Dupont C.L."/>
            <person name="Bryant D.A."/>
            <person name="Casamayor E.O."/>
        </authorList>
    </citation>
    <scope>NUCLEOTIDE SEQUENCE [LARGE SCALE GENOMIC DNA]</scope>
    <source>
        <strain evidence="2">CIII</strain>
    </source>
</reference>
<dbReference type="Proteomes" id="UP000076481">
    <property type="component" value="Unassembled WGS sequence"/>
</dbReference>
<evidence type="ECO:0000256" key="1">
    <source>
        <dbReference type="SAM" id="Phobius"/>
    </source>
</evidence>
<evidence type="ECO:0000313" key="2">
    <source>
        <dbReference type="EMBL" id="KZK73730.1"/>
    </source>
</evidence>
<keyword evidence="1" id="KW-0812">Transmembrane</keyword>
<name>A0A165L991_PELLU</name>
<proteinExistence type="predicted"/>
<dbReference type="AlphaFoldDB" id="A0A165L991"/>
<feature type="transmembrane region" description="Helical" evidence="1">
    <location>
        <begin position="53"/>
        <end position="74"/>
    </location>
</feature>
<protein>
    <submittedName>
        <fullName evidence="2">Uncharacterized protein</fullName>
    </submittedName>
</protein>
<feature type="transmembrane region" description="Helical" evidence="1">
    <location>
        <begin position="21"/>
        <end position="41"/>
    </location>
</feature>
<keyword evidence="1" id="KW-0472">Membrane</keyword>
<accession>A0A165L991</accession>
<sequence>MRKANKQAGNSNGKPRVKIGLLNVLLILAGADLILLLAPEVGFLNGLFYIPDIYTWPALLSGIALLLFGFRHLYRPR</sequence>